<evidence type="ECO:0000256" key="9">
    <source>
        <dbReference type="ARBA" id="ARBA00025958"/>
    </source>
</evidence>
<comment type="function">
    <text evidence="8">Part of the SNAPc complex required for the transcription of both RNA polymerase II and III small-nuclear RNA genes. Binds to the proximal sequence element (PSE), a non-TATA-box basal promoter element common to these 2 types of genes. Recruits TBP and BRF2 to the U6 snRNA TATA box.</text>
</comment>
<dbReference type="RefSeq" id="XP_064474577.1">
    <property type="nucleotide sequence ID" value="XM_064618507.1"/>
</dbReference>
<dbReference type="GO" id="GO:0042795">
    <property type="term" value="P:snRNA transcription by RNA polymerase II"/>
    <property type="evidence" value="ECO:0007669"/>
    <property type="project" value="TreeGrafter"/>
</dbReference>
<comment type="subcellular location">
    <subcellularLocation>
        <location evidence="1">Nucleus</location>
    </subcellularLocation>
</comment>
<dbReference type="GO" id="GO:0042796">
    <property type="term" value="P:snRNA transcription by RNA polymerase III"/>
    <property type="evidence" value="ECO:0007669"/>
    <property type="project" value="TreeGrafter"/>
</dbReference>
<accession>A0A2R5L9B0</accession>
<organism evidence="11">
    <name type="scientific">Ornithodoros turicata</name>
    <dbReference type="NCBI Taxonomy" id="34597"/>
    <lineage>
        <taxon>Eukaryota</taxon>
        <taxon>Metazoa</taxon>
        <taxon>Ecdysozoa</taxon>
        <taxon>Arthropoda</taxon>
        <taxon>Chelicerata</taxon>
        <taxon>Arachnida</taxon>
        <taxon>Acari</taxon>
        <taxon>Parasitiformes</taxon>
        <taxon>Ixodida</taxon>
        <taxon>Ixodoidea</taxon>
        <taxon>Argasidae</taxon>
        <taxon>Ornithodorinae</taxon>
        <taxon>Ornithodoros</taxon>
    </lineage>
</organism>
<dbReference type="AlphaFoldDB" id="A0A2R5L9B0"/>
<reference evidence="11" key="1">
    <citation type="submission" date="2018-03" db="EMBL/GenBank/DDBJ databases">
        <title>The relapsing fever spirochete Borrelia turicatae persists in the highly oxidative environment of its soft-bodied tick vector.</title>
        <authorList>
            <person name="Bourret T.J."/>
            <person name="Boyle W.K."/>
            <person name="Valenzuela J.G."/>
            <person name="Oliveira F."/>
            <person name="Lopez J.E."/>
        </authorList>
    </citation>
    <scope>NUCLEOTIDE SEQUENCE</scope>
    <source>
        <strain evidence="11">Kansas strain/isolate</strain>
        <tissue evidence="11">Salivary glands</tissue>
    </source>
</reference>
<keyword evidence="7" id="KW-0539">Nucleus</keyword>
<dbReference type="InterPro" id="IPR022042">
    <property type="entry name" value="snRNA-activating_su3"/>
</dbReference>
<evidence type="ECO:0000313" key="11">
    <source>
        <dbReference type="EMBL" id="MBY06086.1"/>
    </source>
</evidence>
<evidence type="ECO:0000256" key="8">
    <source>
        <dbReference type="ARBA" id="ARBA00025193"/>
    </source>
</evidence>
<dbReference type="GeneID" id="135388742"/>
<keyword evidence="4" id="KW-0805">Transcription regulation</keyword>
<evidence type="ECO:0000256" key="7">
    <source>
        <dbReference type="ARBA" id="ARBA00023242"/>
    </source>
</evidence>
<evidence type="ECO:0000256" key="6">
    <source>
        <dbReference type="ARBA" id="ARBA00023163"/>
    </source>
</evidence>
<protein>
    <recommendedName>
        <fullName evidence="3">snRNA-activating protein complex subunit 3</fullName>
    </recommendedName>
    <alternativeName>
        <fullName evidence="10">Small nuclear RNA-activating complex polypeptide 3</fullName>
    </alternativeName>
</protein>
<sequence>MEKIHEADMRPWITEKINIRDFKQNWIEVTKQDDEQDEGPLQEAITRLMNIPESVVQSLEEDCGPRTLCCGEEIVDMTDIPDNVDLMTLRLQKQDLGKRAENEMYRTKISRGFRRNNCSTKVNFVTPNGKETFPDDERIELPELAVVVQVFKPLNMQTGVRKIRMGNCLAYKIESEIAILGCQTLTRLREKITCVSDVAVPGDFSEDPDMAQVPKATDLYKSGFFFIGDTFYNDMSDPLCRDYSQVICEWAQNPKRGVGPFKTARMEETTILDLELRLGYPYLYVHQGYCEHLIVFMDVRMMHAEDSKHILDYPMILKSFPFGKRVLCMMCRQATAKWVTYGNERVTDNPFFFCEVCFRSYNYTASGKKIGEFRAQPFLDWNAVL</sequence>
<dbReference type="Pfam" id="PF12251">
    <property type="entry name" value="SNAPC3"/>
    <property type="match status" value="1"/>
</dbReference>
<proteinExistence type="inferred from homology"/>
<comment type="subunit">
    <text evidence="9">Part of the SNAPc complex composed of 5 subunits: SNAPC1, SNAPC2, SNAPC3, SNAPC4 and SNAPC5. SNAPC3 interacts with SNAPC1.</text>
</comment>
<dbReference type="PANTHER" id="PTHR13421:SF16">
    <property type="entry name" value="SNRNA-ACTIVATING PROTEIN COMPLEX SUBUNIT 3"/>
    <property type="match status" value="1"/>
</dbReference>
<dbReference type="GO" id="GO:0003681">
    <property type="term" value="F:bent DNA binding"/>
    <property type="evidence" value="ECO:0007669"/>
    <property type="project" value="TreeGrafter"/>
</dbReference>
<dbReference type="CTD" id="35787"/>
<keyword evidence="5" id="KW-0238">DNA-binding</keyword>
<comment type="similarity">
    <text evidence="2">Belongs to the SNAPC3/SRD2 family.</text>
</comment>
<evidence type="ECO:0000256" key="4">
    <source>
        <dbReference type="ARBA" id="ARBA00023015"/>
    </source>
</evidence>
<dbReference type="EMBL" id="GGLE01001960">
    <property type="protein sequence ID" value="MBY06086.1"/>
    <property type="molecule type" value="Transcribed_RNA"/>
</dbReference>
<evidence type="ECO:0000256" key="5">
    <source>
        <dbReference type="ARBA" id="ARBA00023125"/>
    </source>
</evidence>
<evidence type="ECO:0000256" key="3">
    <source>
        <dbReference type="ARBA" id="ARBA00013634"/>
    </source>
</evidence>
<evidence type="ECO:0000256" key="1">
    <source>
        <dbReference type="ARBA" id="ARBA00004123"/>
    </source>
</evidence>
<keyword evidence="6" id="KW-0804">Transcription</keyword>
<dbReference type="GO" id="GO:0000978">
    <property type="term" value="F:RNA polymerase II cis-regulatory region sequence-specific DNA binding"/>
    <property type="evidence" value="ECO:0007669"/>
    <property type="project" value="TreeGrafter"/>
</dbReference>
<evidence type="ECO:0000256" key="2">
    <source>
        <dbReference type="ARBA" id="ARBA00010410"/>
    </source>
</evidence>
<name>A0A2R5L9B0_9ACAR</name>
<dbReference type="GO" id="GO:0001006">
    <property type="term" value="F:RNA polymerase III type 3 promoter sequence-specific DNA binding"/>
    <property type="evidence" value="ECO:0007669"/>
    <property type="project" value="TreeGrafter"/>
</dbReference>
<dbReference type="GO" id="GO:0005634">
    <property type="term" value="C:nucleus"/>
    <property type="evidence" value="ECO:0007669"/>
    <property type="project" value="UniProtKB-SubCell"/>
</dbReference>
<dbReference type="PANTHER" id="PTHR13421">
    <property type="entry name" value="SNRNA-ACTIVATING PROTEIN COMPLEX SUBUNIT 3"/>
    <property type="match status" value="1"/>
</dbReference>
<dbReference type="KEGG" id="oti:135388742"/>
<evidence type="ECO:0000256" key="10">
    <source>
        <dbReference type="ARBA" id="ARBA00029606"/>
    </source>
</evidence>
<dbReference type="GO" id="GO:0019185">
    <property type="term" value="C:snRNA-activating protein complex"/>
    <property type="evidence" value="ECO:0007669"/>
    <property type="project" value="TreeGrafter"/>
</dbReference>
<dbReference type="GO" id="GO:0001046">
    <property type="term" value="F:core promoter sequence-specific DNA binding"/>
    <property type="evidence" value="ECO:0007669"/>
    <property type="project" value="TreeGrafter"/>
</dbReference>